<reference evidence="6 7" key="1">
    <citation type="submission" date="2009-11" db="EMBL/GenBank/DDBJ databases">
        <title>Annotation of Allomyces macrogynus ATCC 38327.</title>
        <authorList>
            <consortium name="The Broad Institute Genome Sequencing Platform"/>
            <person name="Russ C."/>
            <person name="Cuomo C."/>
            <person name="Burger G."/>
            <person name="Gray M.W."/>
            <person name="Holland P.W.H."/>
            <person name="King N."/>
            <person name="Lang F.B.F."/>
            <person name="Roger A.J."/>
            <person name="Ruiz-Trillo I."/>
            <person name="Young S.K."/>
            <person name="Zeng Q."/>
            <person name="Gargeya S."/>
            <person name="Fitzgerald M."/>
            <person name="Haas B."/>
            <person name="Abouelleil A."/>
            <person name="Alvarado L."/>
            <person name="Arachchi H.M."/>
            <person name="Berlin A."/>
            <person name="Chapman S.B."/>
            <person name="Gearin G."/>
            <person name="Goldberg J."/>
            <person name="Griggs A."/>
            <person name="Gujja S."/>
            <person name="Hansen M."/>
            <person name="Heiman D."/>
            <person name="Howarth C."/>
            <person name="Larimer J."/>
            <person name="Lui A."/>
            <person name="MacDonald P.J.P."/>
            <person name="McCowen C."/>
            <person name="Montmayeur A."/>
            <person name="Murphy C."/>
            <person name="Neiman D."/>
            <person name="Pearson M."/>
            <person name="Priest M."/>
            <person name="Roberts A."/>
            <person name="Saif S."/>
            <person name="Shea T."/>
            <person name="Sisk P."/>
            <person name="Stolte C."/>
            <person name="Sykes S."/>
            <person name="Wortman J."/>
            <person name="Nusbaum C."/>
            <person name="Birren B."/>
        </authorList>
    </citation>
    <scope>NUCLEOTIDE SEQUENCE [LARGE SCALE GENOMIC DNA]</scope>
    <source>
        <strain evidence="6 7">ATCC 38327</strain>
    </source>
</reference>
<feature type="region of interest" description="Disordered" evidence="5">
    <location>
        <begin position="522"/>
        <end position="560"/>
    </location>
</feature>
<dbReference type="AlphaFoldDB" id="A0A0L0SWG1"/>
<proteinExistence type="predicted"/>
<feature type="compositionally biased region" description="Acidic residues" evidence="5">
    <location>
        <begin position="522"/>
        <end position="532"/>
    </location>
</feature>
<evidence type="ECO:0000256" key="5">
    <source>
        <dbReference type="SAM" id="MobiDB-lite"/>
    </source>
</evidence>
<dbReference type="Gene3D" id="3.30.420.10">
    <property type="entry name" value="Ribonuclease H-like superfamily/Ribonuclease H"/>
    <property type="match status" value="1"/>
</dbReference>
<keyword evidence="7" id="KW-1185">Reference proteome</keyword>
<feature type="region of interest" description="Disordered" evidence="5">
    <location>
        <begin position="466"/>
        <end position="507"/>
    </location>
</feature>
<dbReference type="EMBL" id="GG745351">
    <property type="protein sequence ID" value="KNE66811.1"/>
    <property type="molecule type" value="Genomic_DNA"/>
</dbReference>
<keyword evidence="2" id="KW-0479">Metal-binding</keyword>
<feature type="region of interest" description="Disordered" evidence="5">
    <location>
        <begin position="656"/>
        <end position="687"/>
    </location>
</feature>
<keyword evidence="3" id="KW-0378">Hydrolase</keyword>
<feature type="compositionally biased region" description="Low complexity" evidence="5">
    <location>
        <begin position="542"/>
        <end position="551"/>
    </location>
</feature>
<dbReference type="SUPFAM" id="SSF53098">
    <property type="entry name" value="Ribonuclease H-like"/>
    <property type="match status" value="1"/>
</dbReference>
<dbReference type="GO" id="GO:0046872">
    <property type="term" value="F:metal ion binding"/>
    <property type="evidence" value="ECO:0007669"/>
    <property type="project" value="UniProtKB-KW"/>
</dbReference>
<evidence type="ECO:0000313" key="7">
    <source>
        <dbReference type="Proteomes" id="UP000054350"/>
    </source>
</evidence>
<feature type="compositionally biased region" description="Basic residues" evidence="5">
    <location>
        <begin position="470"/>
        <end position="479"/>
    </location>
</feature>
<sequence length="687" mass="73942">MRLFFPPVNLSVPDRPDLRLFAEARIAESWAEVDELIPWLLEDAEALDLNEELAPLNDEDAGNDAGDATDQLEVAAAALDALTLDETPPPPETLAADEGQDAHQWADDDDGTDDAARASAWAQTCASLGLDPTAPPVAPTSTTPIYLLGLDTETDTARKDAPVLPDGIPRTAPSTLQLATRSRVLIVPVFHLFYHDAPTMSPALRHLLTERSDVVFAGVGIAEDAAPMAHWDLVPRHVVDVATVVRPWNVASGIEDLVFRFTNMLDDDTPDTDDDEPTPPAPFVSSATNDGACPFCPPAHTSSRPPAHFFTESYARHLVCPTTGTYPYLRVGWKSKSLIFSPWDAAPRTWPVAAMQYAALDALASHHVGAALWPHAPPSALPTILPVPNPAPRVRVNRRYRPPFRRVPGGGAAPTFGHRALLQATVVPLREHFVINVARAWVAALGEEGVENVQRCVVEQTGADAVEHAHRMRKAKAKKERKEMEARGELPTSSPSSSPAFDEPSPAAPRKIMSAAEFLEQNPDDDLSDDDLPAVPKPLPQQQPAAATPSRRSPRRTFPPDVLDSARQFLGEFAYLSARSHANPNLLVDSDFWAQLERPVAMSTTIRRAPLVRVLAAVFPHSRSVGAAHALLDALGGGKIVPVALDGTVPVPVPAAQSAKPHATPAARSRLDAPADGLTACPKRSVK</sequence>
<gene>
    <name evidence="6" type="ORF">AMAG_11298</name>
</gene>
<dbReference type="PANTHER" id="PTHR13620">
    <property type="entry name" value="3-5 EXONUCLEASE"/>
    <property type="match status" value="1"/>
</dbReference>
<dbReference type="InterPro" id="IPR036397">
    <property type="entry name" value="RNaseH_sf"/>
</dbReference>
<dbReference type="VEuPathDB" id="FungiDB:AMAG_11298"/>
<dbReference type="GO" id="GO:0008408">
    <property type="term" value="F:3'-5' exonuclease activity"/>
    <property type="evidence" value="ECO:0007669"/>
    <property type="project" value="TreeGrafter"/>
</dbReference>
<protein>
    <submittedName>
        <fullName evidence="6">Uncharacterized protein</fullName>
    </submittedName>
</protein>
<feature type="region of interest" description="Disordered" evidence="5">
    <location>
        <begin position="267"/>
        <end position="286"/>
    </location>
</feature>
<keyword evidence="1" id="KW-0540">Nuclease</keyword>
<dbReference type="InterPro" id="IPR012337">
    <property type="entry name" value="RNaseH-like_sf"/>
</dbReference>
<evidence type="ECO:0000256" key="2">
    <source>
        <dbReference type="ARBA" id="ARBA00022723"/>
    </source>
</evidence>
<organism evidence="6 7">
    <name type="scientific">Allomyces macrogynus (strain ATCC 38327)</name>
    <name type="common">Allomyces javanicus var. macrogynus</name>
    <dbReference type="NCBI Taxonomy" id="578462"/>
    <lineage>
        <taxon>Eukaryota</taxon>
        <taxon>Fungi</taxon>
        <taxon>Fungi incertae sedis</taxon>
        <taxon>Blastocladiomycota</taxon>
        <taxon>Blastocladiomycetes</taxon>
        <taxon>Blastocladiales</taxon>
        <taxon>Blastocladiaceae</taxon>
        <taxon>Allomyces</taxon>
    </lineage>
</organism>
<dbReference type="Proteomes" id="UP000054350">
    <property type="component" value="Unassembled WGS sequence"/>
</dbReference>
<feature type="compositionally biased region" description="Acidic residues" evidence="5">
    <location>
        <begin position="267"/>
        <end position="277"/>
    </location>
</feature>
<accession>A0A0L0SWG1</accession>
<evidence type="ECO:0000256" key="1">
    <source>
        <dbReference type="ARBA" id="ARBA00022722"/>
    </source>
</evidence>
<evidence type="ECO:0000256" key="3">
    <source>
        <dbReference type="ARBA" id="ARBA00022801"/>
    </source>
</evidence>
<dbReference type="PANTHER" id="PTHR13620:SF109">
    <property type="entry name" value="3'-5' EXONUCLEASE"/>
    <property type="match status" value="1"/>
</dbReference>
<evidence type="ECO:0000256" key="4">
    <source>
        <dbReference type="ARBA" id="ARBA00022839"/>
    </source>
</evidence>
<reference evidence="7" key="2">
    <citation type="submission" date="2009-11" db="EMBL/GenBank/DDBJ databases">
        <title>The Genome Sequence of Allomyces macrogynus strain ATCC 38327.</title>
        <authorList>
            <consortium name="The Broad Institute Genome Sequencing Platform"/>
            <person name="Russ C."/>
            <person name="Cuomo C."/>
            <person name="Shea T."/>
            <person name="Young S.K."/>
            <person name="Zeng Q."/>
            <person name="Koehrsen M."/>
            <person name="Haas B."/>
            <person name="Borodovsky M."/>
            <person name="Guigo R."/>
            <person name="Alvarado L."/>
            <person name="Berlin A."/>
            <person name="Borenstein D."/>
            <person name="Chen Z."/>
            <person name="Engels R."/>
            <person name="Freedman E."/>
            <person name="Gellesch M."/>
            <person name="Goldberg J."/>
            <person name="Griggs A."/>
            <person name="Gujja S."/>
            <person name="Heiman D."/>
            <person name="Hepburn T."/>
            <person name="Howarth C."/>
            <person name="Jen D."/>
            <person name="Larson L."/>
            <person name="Lewis B."/>
            <person name="Mehta T."/>
            <person name="Park D."/>
            <person name="Pearson M."/>
            <person name="Roberts A."/>
            <person name="Saif S."/>
            <person name="Shenoy N."/>
            <person name="Sisk P."/>
            <person name="Stolte C."/>
            <person name="Sykes S."/>
            <person name="Walk T."/>
            <person name="White J."/>
            <person name="Yandava C."/>
            <person name="Burger G."/>
            <person name="Gray M.W."/>
            <person name="Holland P.W.H."/>
            <person name="King N."/>
            <person name="Lang F.B.F."/>
            <person name="Roger A.J."/>
            <person name="Ruiz-Trillo I."/>
            <person name="Lander E."/>
            <person name="Nusbaum C."/>
        </authorList>
    </citation>
    <scope>NUCLEOTIDE SEQUENCE [LARGE SCALE GENOMIC DNA]</scope>
    <source>
        <strain evidence="7">ATCC 38327</strain>
    </source>
</reference>
<evidence type="ECO:0000313" key="6">
    <source>
        <dbReference type="EMBL" id="KNE66811.1"/>
    </source>
</evidence>
<dbReference type="GO" id="GO:0003676">
    <property type="term" value="F:nucleic acid binding"/>
    <property type="evidence" value="ECO:0007669"/>
    <property type="project" value="InterPro"/>
</dbReference>
<dbReference type="InterPro" id="IPR051132">
    <property type="entry name" value="3-5_Exonuclease_domain"/>
</dbReference>
<name>A0A0L0SWG1_ALLM3</name>
<keyword evidence="4" id="KW-0269">Exonuclease</keyword>
<feature type="region of interest" description="Disordered" evidence="5">
    <location>
        <begin position="84"/>
        <end position="118"/>
    </location>
</feature>
<dbReference type="OrthoDB" id="5591421at2759"/>